<gene>
    <name evidence="1" type="ORF">CROST_032870</name>
</gene>
<proteinExistence type="predicted"/>
<accession>A0A1S8LYQ0</accession>
<reference evidence="1 2" key="1">
    <citation type="submission" date="2022-04" db="EMBL/GenBank/DDBJ databases">
        <title>Genome sequence of C. roseum typestrain.</title>
        <authorList>
            <person name="Poehlein A."/>
            <person name="Schoch T."/>
            <person name="Duerre P."/>
            <person name="Daniel R."/>
        </authorList>
    </citation>
    <scope>NUCLEOTIDE SEQUENCE [LARGE SCALE GENOMIC DNA]</scope>
    <source>
        <strain evidence="1 2">DSM 7320</strain>
    </source>
</reference>
<dbReference type="InterPro" id="IPR037053">
    <property type="entry name" value="Phage_tail_collar_dom_sf"/>
</dbReference>
<dbReference type="Gene3D" id="3.90.1340.10">
    <property type="entry name" value="Phage tail collar domain"/>
    <property type="match status" value="1"/>
</dbReference>
<dbReference type="KEGG" id="crw:CROST_032870"/>
<dbReference type="Proteomes" id="UP000190951">
    <property type="component" value="Chromosome"/>
</dbReference>
<sequence length="179" mass="19954">MAQIKRAIYKVDNGTDYDIIHFETEESMVKGVSGKIEYFAQSTPPQGYLKCNGAAISRTAYPELFAAIGTYYGAGDGSSTFNVPDIRGDFIRCLDDNRGVDLGRVLGSHQEDMMANHRHTQTLKFTTRTYENGNGLKYTSGESVPDDVTYTGWDTTNNRIDSTETRPKNTAFLACIRYC</sequence>
<dbReference type="SUPFAM" id="SSF88874">
    <property type="entry name" value="Receptor-binding domain of short tail fibre protein gp12"/>
    <property type="match status" value="1"/>
</dbReference>
<dbReference type="EMBL" id="CP096983">
    <property type="protein sequence ID" value="URZ12564.1"/>
    <property type="molecule type" value="Genomic_DNA"/>
</dbReference>
<dbReference type="STRING" id="84029.CROST_28600"/>
<dbReference type="AlphaFoldDB" id="A0A1S8LYQ0"/>
<keyword evidence="2" id="KW-1185">Reference proteome</keyword>
<name>A0A1S8LYQ0_9CLOT</name>
<organism evidence="1 2">
    <name type="scientific">Clostridium felsineum</name>
    <dbReference type="NCBI Taxonomy" id="36839"/>
    <lineage>
        <taxon>Bacteria</taxon>
        <taxon>Bacillati</taxon>
        <taxon>Bacillota</taxon>
        <taxon>Clostridia</taxon>
        <taxon>Eubacteriales</taxon>
        <taxon>Clostridiaceae</taxon>
        <taxon>Clostridium</taxon>
    </lineage>
</organism>
<dbReference type="RefSeq" id="WP_242950883.1">
    <property type="nucleotide sequence ID" value="NZ_CP096983.1"/>
</dbReference>
<evidence type="ECO:0000313" key="1">
    <source>
        <dbReference type="EMBL" id="URZ12564.1"/>
    </source>
</evidence>
<protein>
    <submittedName>
        <fullName evidence="1">Uncharacterized protein</fullName>
    </submittedName>
</protein>
<dbReference type="InterPro" id="IPR011083">
    <property type="entry name" value="Phage_tail_collar_dom"/>
</dbReference>
<dbReference type="Pfam" id="PF07484">
    <property type="entry name" value="Collar"/>
    <property type="match status" value="1"/>
</dbReference>
<evidence type="ECO:0000313" key="2">
    <source>
        <dbReference type="Proteomes" id="UP000190951"/>
    </source>
</evidence>